<accession>A0A5C2H2W6</accession>
<name>A0A5C2H2W6_9CAUD</name>
<dbReference type="EMBL" id="MN228696">
    <property type="protein sequence ID" value="QEP29826.1"/>
    <property type="molecule type" value="Genomic_DNA"/>
</dbReference>
<gene>
    <name evidence="1" type="ORF">Smphiort11_028</name>
</gene>
<proteinExistence type="predicted"/>
<dbReference type="Proteomes" id="UP000322838">
    <property type="component" value="Segment"/>
</dbReference>
<sequence length="86" mass="10170">MIFKYGETELEDGRYIVELTYKSMDIANKQAVEITVTKREIAECYDNQWMQTGVDYDVWQYDRSFKDLVIDVKASIHLDDCTLTEM</sequence>
<evidence type="ECO:0000313" key="2">
    <source>
        <dbReference type="Proteomes" id="UP000322838"/>
    </source>
</evidence>
<reference evidence="2" key="1">
    <citation type="submission" date="2019-07" db="EMBL/GenBank/DDBJ databases">
        <authorList>
            <person name="Cubo M.T."/>
            <person name="Espuny M.D.R."/>
            <person name="Balsanelli E."/>
        </authorList>
    </citation>
    <scope>NUCLEOTIDE SEQUENCE [LARGE SCALE GENOMIC DNA]</scope>
</reference>
<protein>
    <submittedName>
        <fullName evidence="1">Uncharacterized protein</fullName>
    </submittedName>
</protein>
<keyword evidence="2" id="KW-1185">Reference proteome</keyword>
<evidence type="ECO:0000313" key="1">
    <source>
        <dbReference type="EMBL" id="QEP29826.1"/>
    </source>
</evidence>
<organism evidence="1 2">
    <name type="scientific">Sinorhizobium phage ort11</name>
    <dbReference type="NCBI Taxonomy" id="2599764"/>
    <lineage>
        <taxon>Viruses</taxon>
        <taxon>Duplodnaviria</taxon>
        <taxon>Heunggongvirae</taxon>
        <taxon>Uroviricota</taxon>
        <taxon>Caudoviricetes</taxon>
        <taxon>Schitoviridae</taxon>
        <taxon>Huelvavirus</taxon>
        <taxon>Huelvavirus ort11</taxon>
    </lineage>
</organism>